<dbReference type="SUPFAM" id="SSF47413">
    <property type="entry name" value="lambda repressor-like DNA-binding domains"/>
    <property type="match status" value="1"/>
</dbReference>
<organism evidence="6 7">
    <name type="scientific">Microlunatus capsulatus</name>
    <dbReference type="NCBI Taxonomy" id="99117"/>
    <lineage>
        <taxon>Bacteria</taxon>
        <taxon>Bacillati</taxon>
        <taxon>Actinomycetota</taxon>
        <taxon>Actinomycetes</taxon>
        <taxon>Propionibacteriales</taxon>
        <taxon>Propionibacteriaceae</taxon>
        <taxon>Microlunatus</taxon>
    </lineage>
</organism>
<dbReference type="InterPro" id="IPR000843">
    <property type="entry name" value="HTH_LacI"/>
</dbReference>
<dbReference type="PANTHER" id="PTHR30146:SF148">
    <property type="entry name" value="HTH-TYPE TRANSCRIPTIONAL REPRESSOR PURR-RELATED"/>
    <property type="match status" value="1"/>
</dbReference>
<keyword evidence="3" id="KW-0238">DNA-binding</keyword>
<reference evidence="6 7" key="1">
    <citation type="submission" date="2021-03" db="EMBL/GenBank/DDBJ databases">
        <title>Sequencing the genomes of 1000 actinobacteria strains.</title>
        <authorList>
            <person name="Klenk H.-P."/>
        </authorList>
    </citation>
    <scope>NUCLEOTIDE SEQUENCE [LARGE SCALE GENOMIC DNA]</scope>
    <source>
        <strain evidence="6 7">DSM 12936</strain>
    </source>
</reference>
<evidence type="ECO:0000256" key="1">
    <source>
        <dbReference type="ARBA" id="ARBA00022491"/>
    </source>
</evidence>
<dbReference type="InterPro" id="IPR046335">
    <property type="entry name" value="LacI/GalR-like_sensor"/>
</dbReference>
<keyword evidence="1" id="KW-0678">Repressor</keyword>
<dbReference type="SUPFAM" id="SSF53822">
    <property type="entry name" value="Periplasmic binding protein-like I"/>
    <property type="match status" value="1"/>
</dbReference>
<dbReference type="CDD" id="cd01392">
    <property type="entry name" value="HTH_LacI"/>
    <property type="match status" value="1"/>
</dbReference>
<evidence type="ECO:0000256" key="4">
    <source>
        <dbReference type="ARBA" id="ARBA00023163"/>
    </source>
</evidence>
<dbReference type="InterPro" id="IPR010982">
    <property type="entry name" value="Lambda_DNA-bd_dom_sf"/>
</dbReference>
<dbReference type="Proteomes" id="UP000758168">
    <property type="component" value="Unassembled WGS sequence"/>
</dbReference>
<evidence type="ECO:0000259" key="5">
    <source>
        <dbReference type="PROSITE" id="PS50932"/>
    </source>
</evidence>
<evidence type="ECO:0000313" key="6">
    <source>
        <dbReference type="EMBL" id="MBP2418011.1"/>
    </source>
</evidence>
<gene>
    <name evidence="6" type="ORF">JOF54_002933</name>
</gene>
<proteinExistence type="predicted"/>
<dbReference type="Pfam" id="PF13377">
    <property type="entry name" value="Peripla_BP_3"/>
    <property type="match status" value="1"/>
</dbReference>
<keyword evidence="4" id="KW-0804">Transcription</keyword>
<feature type="domain" description="HTH lacI-type" evidence="5">
    <location>
        <begin position="5"/>
        <end position="61"/>
    </location>
</feature>
<evidence type="ECO:0000256" key="2">
    <source>
        <dbReference type="ARBA" id="ARBA00023015"/>
    </source>
</evidence>
<dbReference type="RefSeq" id="WP_210057191.1">
    <property type="nucleotide sequence ID" value="NZ_BAAAMH010000010.1"/>
</dbReference>
<accession>A0ABS4ZAI4</accession>
<dbReference type="Gene3D" id="3.40.50.2300">
    <property type="match status" value="2"/>
</dbReference>
<dbReference type="InterPro" id="IPR028082">
    <property type="entry name" value="Peripla_BP_I"/>
</dbReference>
<evidence type="ECO:0000256" key="3">
    <source>
        <dbReference type="ARBA" id="ARBA00023125"/>
    </source>
</evidence>
<keyword evidence="2" id="KW-0805">Transcription regulation</keyword>
<dbReference type="SMART" id="SM00354">
    <property type="entry name" value="HTH_LACI"/>
    <property type="match status" value="1"/>
</dbReference>
<dbReference type="EMBL" id="JAGIOB010000001">
    <property type="protein sequence ID" value="MBP2418011.1"/>
    <property type="molecule type" value="Genomic_DNA"/>
</dbReference>
<evidence type="ECO:0000313" key="7">
    <source>
        <dbReference type="Proteomes" id="UP000758168"/>
    </source>
</evidence>
<sequence>MARRATAQDVADLAGVSRSAVSLVLNGRAKGLISAVKQEAVLEAARRLEYTPNAVAQSLRTSRTRILGVLTWRGVGGLPLHLMASALQTSLNNGYKLIKMYAEPTEIDQRRALSTLGNQQVDGMLVVAPELCQYEAVEALSASPVVLLNCQDPHQQLTCVAPDEEGAGRGAVEALLERGHRDIAVLSGPLDHFQTGLRASGATRALADAGLAPTQVQAEDLRIDEGLAAATALLRSDRPPTALVATNERLAVGVMLAAARLGLSVPQDLSLVSLDDREQLSNQLSPEATRMERPDDLMAAHAAELLMDWLDTGRAPEAQNYSFVCPLVDGASIAAPASRG</sequence>
<dbReference type="PROSITE" id="PS50932">
    <property type="entry name" value="HTH_LACI_2"/>
    <property type="match status" value="1"/>
</dbReference>
<comment type="caution">
    <text evidence="6">The sequence shown here is derived from an EMBL/GenBank/DDBJ whole genome shotgun (WGS) entry which is preliminary data.</text>
</comment>
<dbReference type="Gene3D" id="1.10.260.40">
    <property type="entry name" value="lambda repressor-like DNA-binding domains"/>
    <property type="match status" value="1"/>
</dbReference>
<name>A0ABS4ZAI4_9ACTN</name>
<dbReference type="PANTHER" id="PTHR30146">
    <property type="entry name" value="LACI-RELATED TRANSCRIPTIONAL REPRESSOR"/>
    <property type="match status" value="1"/>
</dbReference>
<dbReference type="Pfam" id="PF00356">
    <property type="entry name" value="LacI"/>
    <property type="match status" value="1"/>
</dbReference>
<keyword evidence="7" id="KW-1185">Reference proteome</keyword>
<protein>
    <submittedName>
        <fullName evidence="6">LacI family transcriptional regulator</fullName>
    </submittedName>
</protein>